<evidence type="ECO:0000313" key="1">
    <source>
        <dbReference type="EMBL" id="KKK95599.1"/>
    </source>
</evidence>
<organism evidence="1">
    <name type="scientific">marine sediment metagenome</name>
    <dbReference type="NCBI Taxonomy" id="412755"/>
    <lineage>
        <taxon>unclassified sequences</taxon>
        <taxon>metagenomes</taxon>
        <taxon>ecological metagenomes</taxon>
    </lineage>
</organism>
<comment type="caution">
    <text evidence="1">The sequence shown here is derived from an EMBL/GenBank/DDBJ whole genome shotgun (WGS) entry which is preliminary data.</text>
</comment>
<accession>A0A0F9BZ23</accession>
<dbReference type="EMBL" id="LAZR01046840">
    <property type="protein sequence ID" value="KKK95599.1"/>
    <property type="molecule type" value="Genomic_DNA"/>
</dbReference>
<name>A0A0F9BZ23_9ZZZZ</name>
<dbReference type="AlphaFoldDB" id="A0A0F9BZ23"/>
<reference evidence="1" key="1">
    <citation type="journal article" date="2015" name="Nature">
        <title>Complex archaea that bridge the gap between prokaryotes and eukaryotes.</title>
        <authorList>
            <person name="Spang A."/>
            <person name="Saw J.H."/>
            <person name="Jorgensen S.L."/>
            <person name="Zaremba-Niedzwiedzka K."/>
            <person name="Martijn J."/>
            <person name="Lind A.E."/>
            <person name="van Eijk R."/>
            <person name="Schleper C."/>
            <person name="Guy L."/>
            <person name="Ettema T.J."/>
        </authorList>
    </citation>
    <scope>NUCLEOTIDE SEQUENCE</scope>
</reference>
<protein>
    <submittedName>
        <fullName evidence="1">Uncharacterized protein</fullName>
    </submittedName>
</protein>
<gene>
    <name evidence="1" type="ORF">LCGC14_2671180</name>
</gene>
<sequence>MVVPTKPATIECDYCHKSYDFEDDMVDGIGSAECMPDGYILPTGEWICQDCGGCPECGRSLEKEPDKRGPNAQMCKYCVMEAADGRWPFNITRCALPPTNRGQ</sequence>
<proteinExistence type="predicted"/>